<dbReference type="Gene3D" id="3.60.20.10">
    <property type="entry name" value="Glutamine Phosphoribosylpyrophosphate, subunit 1, domain 1"/>
    <property type="match status" value="1"/>
</dbReference>
<keyword evidence="5" id="KW-0028">Amino-acid biosynthesis</keyword>
<keyword evidence="4" id="KW-0436">Ligase</keyword>
<keyword evidence="6" id="KW-0547">Nucleotide-binding</keyword>
<keyword evidence="13" id="KW-1133">Transmembrane helix</keyword>
<evidence type="ECO:0000313" key="16">
    <source>
        <dbReference type="Proteomes" id="UP000719412"/>
    </source>
</evidence>
<keyword evidence="7" id="KW-0067">ATP-binding</keyword>
<organism evidence="15 16">
    <name type="scientific">Tenebrio molitor</name>
    <name type="common">Yellow mealworm beetle</name>
    <dbReference type="NCBI Taxonomy" id="7067"/>
    <lineage>
        <taxon>Eukaryota</taxon>
        <taxon>Metazoa</taxon>
        <taxon>Ecdysozoa</taxon>
        <taxon>Arthropoda</taxon>
        <taxon>Hexapoda</taxon>
        <taxon>Insecta</taxon>
        <taxon>Pterygota</taxon>
        <taxon>Neoptera</taxon>
        <taxon>Endopterygota</taxon>
        <taxon>Coleoptera</taxon>
        <taxon>Polyphaga</taxon>
        <taxon>Cucujiformia</taxon>
        <taxon>Tenebrionidae</taxon>
        <taxon>Tenebrio</taxon>
    </lineage>
</organism>
<dbReference type="Pfam" id="PF00733">
    <property type="entry name" value="Asn_synthase"/>
    <property type="match status" value="1"/>
</dbReference>
<dbReference type="InterPro" id="IPR050795">
    <property type="entry name" value="Asn_Synthetase"/>
</dbReference>
<feature type="compositionally biased region" description="Basic residues" evidence="12">
    <location>
        <begin position="633"/>
        <end position="650"/>
    </location>
</feature>
<evidence type="ECO:0000256" key="3">
    <source>
        <dbReference type="ARBA" id="ARBA00021389"/>
    </source>
</evidence>
<dbReference type="InterPro" id="IPR029055">
    <property type="entry name" value="Ntn_hydrolases_N"/>
</dbReference>
<dbReference type="GO" id="GO:0070981">
    <property type="term" value="P:L-asparagine biosynthetic process"/>
    <property type="evidence" value="ECO:0007669"/>
    <property type="project" value="UniProtKB-UniPathway"/>
</dbReference>
<comment type="pathway">
    <text evidence="1">Amino-acid biosynthesis; L-asparagine biosynthesis; L-asparagine from L-aspartate (L-Gln route): step 1/1.</text>
</comment>
<evidence type="ECO:0000256" key="7">
    <source>
        <dbReference type="ARBA" id="ARBA00022840"/>
    </source>
</evidence>
<dbReference type="EMBL" id="JABDTM020027317">
    <property type="protein sequence ID" value="KAH0810720.1"/>
    <property type="molecule type" value="Genomic_DNA"/>
</dbReference>
<dbReference type="NCBIfam" id="TIGR01536">
    <property type="entry name" value="asn_synth_AEB"/>
    <property type="match status" value="1"/>
</dbReference>
<dbReference type="AlphaFoldDB" id="A0A8J6H9T0"/>
<keyword evidence="8" id="KW-0061">Asparagine biosynthesis</keyword>
<dbReference type="UniPathway" id="UPA00134">
    <property type="reaction ID" value="UER00195"/>
</dbReference>
<evidence type="ECO:0000256" key="12">
    <source>
        <dbReference type="SAM" id="MobiDB-lite"/>
    </source>
</evidence>
<evidence type="ECO:0000256" key="13">
    <source>
        <dbReference type="SAM" id="Phobius"/>
    </source>
</evidence>
<evidence type="ECO:0000256" key="8">
    <source>
        <dbReference type="ARBA" id="ARBA00022888"/>
    </source>
</evidence>
<keyword evidence="9" id="KW-0315">Glutamine amidotransferase</keyword>
<comment type="catalytic activity">
    <reaction evidence="11">
        <text>L-aspartate + L-glutamine + ATP + H2O = L-asparagine + L-glutamate + AMP + diphosphate + H(+)</text>
        <dbReference type="Rhea" id="RHEA:12228"/>
        <dbReference type="ChEBI" id="CHEBI:15377"/>
        <dbReference type="ChEBI" id="CHEBI:15378"/>
        <dbReference type="ChEBI" id="CHEBI:29985"/>
        <dbReference type="ChEBI" id="CHEBI:29991"/>
        <dbReference type="ChEBI" id="CHEBI:30616"/>
        <dbReference type="ChEBI" id="CHEBI:33019"/>
        <dbReference type="ChEBI" id="CHEBI:58048"/>
        <dbReference type="ChEBI" id="CHEBI:58359"/>
        <dbReference type="ChEBI" id="CHEBI:456215"/>
        <dbReference type="EC" id="6.3.5.4"/>
    </reaction>
</comment>
<feature type="region of interest" description="Disordered" evidence="12">
    <location>
        <begin position="628"/>
        <end position="650"/>
    </location>
</feature>
<dbReference type="InterPro" id="IPR014729">
    <property type="entry name" value="Rossmann-like_a/b/a_fold"/>
</dbReference>
<evidence type="ECO:0000256" key="1">
    <source>
        <dbReference type="ARBA" id="ARBA00005187"/>
    </source>
</evidence>
<dbReference type="GO" id="GO:0005829">
    <property type="term" value="C:cytosol"/>
    <property type="evidence" value="ECO:0007669"/>
    <property type="project" value="TreeGrafter"/>
</dbReference>
<dbReference type="GO" id="GO:0004066">
    <property type="term" value="F:asparagine synthase (glutamine-hydrolyzing) activity"/>
    <property type="evidence" value="ECO:0007669"/>
    <property type="project" value="UniProtKB-EC"/>
</dbReference>
<dbReference type="InterPro" id="IPR006426">
    <property type="entry name" value="Asn_synth_AEB"/>
</dbReference>
<comment type="caution">
    <text evidence="15">The sequence shown here is derived from an EMBL/GenBank/DDBJ whole genome shotgun (WGS) entry which is preliminary data.</text>
</comment>
<evidence type="ECO:0000256" key="6">
    <source>
        <dbReference type="ARBA" id="ARBA00022741"/>
    </source>
</evidence>
<accession>A0A8J6H9T0</accession>
<dbReference type="PROSITE" id="PS51278">
    <property type="entry name" value="GATASE_TYPE_2"/>
    <property type="match status" value="1"/>
</dbReference>
<dbReference type="Gene3D" id="3.40.50.620">
    <property type="entry name" value="HUPs"/>
    <property type="match status" value="1"/>
</dbReference>
<dbReference type="InterPro" id="IPR017932">
    <property type="entry name" value="GATase_2_dom"/>
</dbReference>
<sequence length="738" mass="83226">MYSLQNQLICPRNPSNLAGSKTFLHLVPCPLSAYQSPEPVLQFRANFSTVSVCGIWALFLPRAGNILQKQCAENFVKIAHRGPDASRVETDNRVKNACVGFHRLTIVDCTYGMQPMKLHKYPMTILLCNGELYNCKKLEKEEEFNYETFCDVECISHLYHKFGIEGCVKHLDGVFAFILIDMEKKKVFLGRDPYGVRPLFRLTGSAGLLAVCSEAKGLIGLAKEENGEKKSIEPFTPGTFEEYDILENGGAKLVRKQIFHLPGDRPSFQPFILYEELTSDPLENIRTLLTSAVKKRLMANRRIGCFLSGGLDSSLIASLLVRAAKEANLPYKVQTFCIGMSDSPDVRAAQAVADFIGTEHHVVNFTEEDVAGVVDDVIYTLETPDITTIRASIAMYLLSKYVLENTDTTVLFSGEGADEVCQGYIYFRDAPSAKAAHDDSIRLLREIYLFDGLRADRTTSASSLELRLPFLDLQFTDYYLGLDPKLRQPRDGVEKFMLRSAFDKAGVLPDHILWRHKEAFSDGVASKKKSLFQVLQEITEKRMPEPFDPKVAKEKYPHCTPTSKEAFYYREVFEKNFPNAVEKFIPFYWMPRWVEGVTDPSARFGGAPAVEWPWCWGWRQQTVPAKLDEKERRHPKGNQRTMHPKGKWPHERPRKNFQGFFENSASNCNSRTLDAEMRHVLIFFIVVVFGGLTMGSNGGRIVGRPGYIYSALPPETAQVVVDTCISVCAWVPGMGSPA</sequence>
<dbReference type="InterPro" id="IPR001962">
    <property type="entry name" value="Asn_synthase"/>
</dbReference>
<proteinExistence type="predicted"/>
<evidence type="ECO:0000256" key="4">
    <source>
        <dbReference type="ARBA" id="ARBA00022598"/>
    </source>
</evidence>
<keyword evidence="16" id="KW-1185">Reference proteome</keyword>
<dbReference type="SUPFAM" id="SSF52402">
    <property type="entry name" value="Adenine nucleotide alpha hydrolases-like"/>
    <property type="match status" value="1"/>
</dbReference>
<evidence type="ECO:0000313" key="15">
    <source>
        <dbReference type="EMBL" id="KAH0810720.1"/>
    </source>
</evidence>
<keyword evidence="13" id="KW-0472">Membrane</keyword>
<evidence type="ECO:0000256" key="9">
    <source>
        <dbReference type="ARBA" id="ARBA00022962"/>
    </source>
</evidence>
<dbReference type="PANTHER" id="PTHR11772">
    <property type="entry name" value="ASPARAGINE SYNTHETASE"/>
    <property type="match status" value="1"/>
</dbReference>
<name>A0A8J6H9T0_TENMO</name>
<dbReference type="Proteomes" id="UP000719412">
    <property type="component" value="Unassembled WGS sequence"/>
</dbReference>
<reference evidence="15" key="2">
    <citation type="submission" date="2021-08" db="EMBL/GenBank/DDBJ databases">
        <authorList>
            <person name="Eriksson T."/>
        </authorList>
    </citation>
    <scope>NUCLEOTIDE SEQUENCE</scope>
    <source>
        <strain evidence="15">Stoneville</strain>
        <tissue evidence="15">Whole head</tissue>
    </source>
</reference>
<keyword evidence="13" id="KW-0812">Transmembrane</keyword>
<protein>
    <recommendedName>
        <fullName evidence="3">Asparagine synthetase [glutamine-hydrolyzing]</fullName>
        <ecNumber evidence="2">6.3.5.4</ecNumber>
    </recommendedName>
    <alternativeName>
        <fullName evidence="10">Glutamine-dependent asparagine synthetase</fullName>
    </alternativeName>
</protein>
<dbReference type="Pfam" id="PF13537">
    <property type="entry name" value="GATase_7"/>
    <property type="match status" value="1"/>
</dbReference>
<feature type="domain" description="Glutamine amidotransferase type-2" evidence="14">
    <location>
        <begin position="53"/>
        <end position="246"/>
    </location>
</feature>
<dbReference type="PANTHER" id="PTHR11772:SF23">
    <property type="entry name" value="ASPARAGINE SYNTHETASE [GLUTAMINE-HYDROLYZING]"/>
    <property type="match status" value="1"/>
</dbReference>
<evidence type="ECO:0000256" key="11">
    <source>
        <dbReference type="ARBA" id="ARBA00048741"/>
    </source>
</evidence>
<feature type="transmembrane region" description="Helical" evidence="13">
    <location>
        <begin position="677"/>
        <end position="695"/>
    </location>
</feature>
<evidence type="ECO:0000256" key="2">
    <source>
        <dbReference type="ARBA" id="ARBA00012737"/>
    </source>
</evidence>
<dbReference type="GO" id="GO:0005524">
    <property type="term" value="F:ATP binding"/>
    <property type="evidence" value="ECO:0007669"/>
    <property type="project" value="UniProtKB-KW"/>
</dbReference>
<dbReference type="CDD" id="cd01991">
    <property type="entry name" value="Asn_synthase_B_C"/>
    <property type="match status" value="1"/>
</dbReference>
<dbReference type="InterPro" id="IPR033738">
    <property type="entry name" value="AsnB_N"/>
</dbReference>
<dbReference type="EC" id="6.3.5.4" evidence="2"/>
<evidence type="ECO:0000259" key="14">
    <source>
        <dbReference type="PROSITE" id="PS51278"/>
    </source>
</evidence>
<reference evidence="15" key="1">
    <citation type="journal article" date="2020" name="J Insects Food Feed">
        <title>The yellow mealworm (Tenebrio molitor) genome: a resource for the emerging insects as food and feed industry.</title>
        <authorList>
            <person name="Eriksson T."/>
            <person name="Andere A."/>
            <person name="Kelstrup H."/>
            <person name="Emery V."/>
            <person name="Picard C."/>
        </authorList>
    </citation>
    <scope>NUCLEOTIDE SEQUENCE</scope>
    <source>
        <strain evidence="15">Stoneville</strain>
        <tissue evidence="15">Whole head</tissue>
    </source>
</reference>
<evidence type="ECO:0000256" key="5">
    <source>
        <dbReference type="ARBA" id="ARBA00022605"/>
    </source>
</evidence>
<dbReference type="CDD" id="cd00712">
    <property type="entry name" value="AsnB"/>
    <property type="match status" value="1"/>
</dbReference>
<dbReference type="SUPFAM" id="SSF56235">
    <property type="entry name" value="N-terminal nucleophile aminohydrolases (Ntn hydrolases)"/>
    <property type="match status" value="1"/>
</dbReference>
<evidence type="ECO:0000256" key="10">
    <source>
        <dbReference type="ARBA" id="ARBA00030234"/>
    </source>
</evidence>
<gene>
    <name evidence="15" type="ORF">GEV33_012073</name>
</gene>